<dbReference type="InterPro" id="IPR041680">
    <property type="entry name" value="PH_8"/>
</dbReference>
<keyword evidence="6" id="KW-0445">Lipid transport</keyword>
<dbReference type="GO" id="GO:0030011">
    <property type="term" value="P:maintenance of cell polarity"/>
    <property type="evidence" value="ECO:0007669"/>
    <property type="project" value="TreeGrafter"/>
</dbReference>
<dbReference type="RefSeq" id="XP_056082566.1">
    <property type="nucleotide sequence ID" value="XM_056222924.1"/>
</dbReference>
<dbReference type="Proteomes" id="UP001161438">
    <property type="component" value="Chromosome 8"/>
</dbReference>
<dbReference type="GO" id="GO:0006897">
    <property type="term" value="P:endocytosis"/>
    <property type="evidence" value="ECO:0007669"/>
    <property type="project" value="TreeGrafter"/>
</dbReference>
<dbReference type="GO" id="GO:0032934">
    <property type="term" value="F:sterol binding"/>
    <property type="evidence" value="ECO:0007669"/>
    <property type="project" value="TreeGrafter"/>
</dbReference>
<accession>A0AA35NI89</accession>
<dbReference type="EMBL" id="OX365764">
    <property type="protein sequence ID" value="CAI4039451.1"/>
    <property type="molecule type" value="Genomic_DNA"/>
</dbReference>
<keyword evidence="7" id="KW-0446">Lipid-binding</keyword>
<sequence>METIDIQNRSFVVRWVKCGRGDVINYQIKPLKKSIEIGIYKKLKSSVDDHASAVHIAPDTKTLLDYTTKSLLHKGSSGHVEEHHRRPSEHSHNSSNGPDNKRKERSYSSLSISSIQQQSQEIPLREKLSASGFTLVKRVGNVSGNTMVQGDLEVKDTDYYYAFILDNSSSKNAKKKILFNASVINGDNQSMISTRSTPPTRPAALSRTSTQQDMLFRVGQGRYLQGYLLKKRRKRLQGFKRRFFTLDFRYGTLSYYLNDHNRTCRGEIVISLSSVSANKKDKIIIIDSGMEVWVLKATNKENWQSWVDALQFCFDDQFEDKDTSTLEENPATFDDDDDDDDDDEGTNIKSPFQDRDQLTPTATTKSALSHKQHTQEGTDESYVPLPSDSYVTFSRNLRLIQQRLEQCKKDSLSYKPSTFNQRSEGLKRSPSSSSAFPNNRVTLFNQSSSGMTSSDSLVSEETPSNATHNEHALYNQLADLEVFVSRFVIQGEVLFRDHQNLCKKAKDTRVSLTSYLSENDEFFDAEDEISRGVILLTDTEDDINNIVEETPLLGQSDKNEFKTEGEVSENEQMGLSSVDSHTTNDENHNRKHHKNRHKNRRRSHQHHQRTKSTQSSTETFTSKDLFALSYPKTISRRNDIPEAAASPPSLLSFLRKNVGKDLSSIAMPVTSNEPISILQLISETFEYAPLLTKATQRPDPITFVSAFAISFLSIYRDKTRTLRKPFNPLLAETFELVREDMGFRLISEKVSHRPPVFAFFAEHLEWECSYTVTPSQKFWGKSIELNNEGILRLRFKTTGELFEWTQPTTILKNLIAGERYMEPVNEFEVHSSKGDKSHILFDKAGMFSGRSEGFKVSIIPPASSSRKKEILAGKWTQSLVNETTHETIWESGELVSNPRKKYGFTKFTANLNEITEIEEGNLPPTDSRLRPDIRAYEEGNVEKAEEWKLKLEQLQRERRNKGQDVEPRYFEKISKNEWKYVTGPKSYWERRRKHDWSDVPHLW</sequence>
<keyword evidence="3" id="KW-0813">Transport</keyword>
<protein>
    <recommendedName>
        <fullName evidence="11">PH domain-containing protein</fullName>
    </recommendedName>
</protein>
<evidence type="ECO:0000256" key="5">
    <source>
        <dbReference type="ARBA" id="ARBA00022553"/>
    </source>
</evidence>
<dbReference type="InterPro" id="IPR000648">
    <property type="entry name" value="Oxysterol-bd"/>
</dbReference>
<dbReference type="SMART" id="SM00233">
    <property type="entry name" value="PH"/>
    <property type="match status" value="1"/>
</dbReference>
<dbReference type="PANTHER" id="PTHR10972">
    <property type="entry name" value="OXYSTEROL-BINDING PROTEIN-RELATED"/>
    <property type="match status" value="1"/>
</dbReference>
<dbReference type="SUPFAM" id="SSF144000">
    <property type="entry name" value="Oxysterol-binding protein-like"/>
    <property type="match status" value="1"/>
</dbReference>
<name>A0AA35NI89_SACMI</name>
<feature type="region of interest" description="Disordered" evidence="10">
    <location>
        <begin position="549"/>
        <end position="618"/>
    </location>
</feature>
<evidence type="ECO:0000313" key="13">
    <source>
        <dbReference type="Proteomes" id="UP001161438"/>
    </source>
</evidence>
<dbReference type="PROSITE" id="PS50003">
    <property type="entry name" value="PH_DOMAIN"/>
    <property type="match status" value="1"/>
</dbReference>
<dbReference type="FunFam" id="2.40.160.120:FF:000013">
    <property type="entry name" value="Oxysterol binding protein"/>
    <property type="match status" value="1"/>
</dbReference>
<dbReference type="GeneID" id="80918662"/>
<dbReference type="Gene3D" id="2.30.29.30">
    <property type="entry name" value="Pleckstrin-homology domain (PH domain)/Phosphotyrosine-binding domain (PTB)"/>
    <property type="match status" value="1"/>
</dbReference>
<dbReference type="InterPro" id="IPR011993">
    <property type="entry name" value="PH-like_dom_sf"/>
</dbReference>
<dbReference type="GO" id="GO:0034727">
    <property type="term" value="P:piecemeal microautophagy of the nucleus"/>
    <property type="evidence" value="ECO:0007669"/>
    <property type="project" value="TreeGrafter"/>
</dbReference>
<keyword evidence="5" id="KW-0597">Phosphoprotein</keyword>
<evidence type="ECO:0000256" key="2">
    <source>
        <dbReference type="ARBA" id="ARBA00008842"/>
    </source>
</evidence>
<reference evidence="12" key="1">
    <citation type="submission" date="2022-10" db="EMBL/GenBank/DDBJ databases">
        <authorList>
            <person name="Byrne P K."/>
        </authorList>
    </citation>
    <scope>NUCLEOTIDE SEQUENCE</scope>
    <source>
        <strain evidence="12">IFO1815</strain>
    </source>
</reference>
<dbReference type="GO" id="GO:0097038">
    <property type="term" value="C:perinuclear endoplasmic reticulum"/>
    <property type="evidence" value="ECO:0007669"/>
    <property type="project" value="TreeGrafter"/>
</dbReference>
<evidence type="ECO:0000259" key="11">
    <source>
        <dbReference type="PROSITE" id="PS50003"/>
    </source>
</evidence>
<dbReference type="GO" id="GO:0006887">
    <property type="term" value="P:exocytosis"/>
    <property type="evidence" value="ECO:0007669"/>
    <property type="project" value="UniProtKB-ARBA"/>
</dbReference>
<dbReference type="InterPro" id="IPR018494">
    <property type="entry name" value="Oxysterol-bd_CS"/>
</dbReference>
<evidence type="ECO:0000256" key="1">
    <source>
        <dbReference type="ARBA" id="ARBA00004496"/>
    </source>
</evidence>
<feature type="compositionally biased region" description="Basic and acidic residues" evidence="10">
    <location>
        <begin position="79"/>
        <end position="92"/>
    </location>
</feature>
<dbReference type="GO" id="GO:0005829">
    <property type="term" value="C:cytosol"/>
    <property type="evidence" value="ECO:0007669"/>
    <property type="project" value="TreeGrafter"/>
</dbReference>
<dbReference type="InterPro" id="IPR001849">
    <property type="entry name" value="PH_domain"/>
</dbReference>
<evidence type="ECO:0000256" key="8">
    <source>
        <dbReference type="RuleBase" id="RU003844"/>
    </source>
</evidence>
<feature type="region of interest" description="Disordered" evidence="10">
    <location>
        <begin position="414"/>
        <end position="464"/>
    </location>
</feature>
<feature type="compositionally biased region" description="Polar residues" evidence="10">
    <location>
        <begin position="570"/>
        <end position="581"/>
    </location>
</feature>
<evidence type="ECO:0000256" key="4">
    <source>
        <dbReference type="ARBA" id="ARBA00022490"/>
    </source>
</evidence>
<dbReference type="PANTHER" id="PTHR10972:SF203">
    <property type="entry name" value="OXYSTEROL-BINDING PROTEIN HOMOLOG 3"/>
    <property type="match status" value="1"/>
</dbReference>
<dbReference type="SUPFAM" id="SSF50729">
    <property type="entry name" value="PH domain-like"/>
    <property type="match status" value="1"/>
</dbReference>
<comment type="subcellular location">
    <subcellularLocation>
        <location evidence="1">Cytoplasm</location>
    </subcellularLocation>
</comment>
<proteinExistence type="inferred from homology"/>
<keyword evidence="9" id="KW-0175">Coiled coil</keyword>
<dbReference type="FunFam" id="2.30.29.30:FF:000573">
    <property type="entry name" value="Oxysterol-binding family protein"/>
    <property type="match status" value="1"/>
</dbReference>
<dbReference type="GO" id="GO:0120015">
    <property type="term" value="F:sterol transfer activity"/>
    <property type="evidence" value="ECO:0007669"/>
    <property type="project" value="UniProtKB-ARBA"/>
</dbReference>
<feature type="coiled-coil region" evidence="9">
    <location>
        <begin position="937"/>
        <end position="964"/>
    </location>
</feature>
<dbReference type="Pfam" id="PF15409">
    <property type="entry name" value="PH_8"/>
    <property type="match status" value="1"/>
</dbReference>
<gene>
    <name evidence="12" type="primary">SMKI08G1170</name>
    <name evidence="12" type="ORF">SMKI_08G1170</name>
</gene>
<evidence type="ECO:0000256" key="7">
    <source>
        <dbReference type="ARBA" id="ARBA00023121"/>
    </source>
</evidence>
<evidence type="ECO:0000313" key="12">
    <source>
        <dbReference type="EMBL" id="CAI4039451.1"/>
    </source>
</evidence>
<feature type="compositionally biased region" description="Polar residues" evidence="10">
    <location>
        <begin position="358"/>
        <end position="369"/>
    </location>
</feature>
<evidence type="ECO:0000256" key="3">
    <source>
        <dbReference type="ARBA" id="ARBA00022448"/>
    </source>
</evidence>
<feature type="region of interest" description="Disordered" evidence="10">
    <location>
        <begin position="323"/>
        <end position="385"/>
    </location>
</feature>
<keyword evidence="13" id="KW-1185">Reference proteome</keyword>
<dbReference type="GO" id="GO:0035621">
    <property type="term" value="P:ER to Golgi ceramide transport"/>
    <property type="evidence" value="ECO:0007669"/>
    <property type="project" value="TreeGrafter"/>
</dbReference>
<dbReference type="GO" id="GO:0032541">
    <property type="term" value="C:cortical endoplasmic reticulum"/>
    <property type="evidence" value="ECO:0007669"/>
    <property type="project" value="TreeGrafter"/>
</dbReference>
<feature type="compositionally biased region" description="Basic residues" evidence="10">
    <location>
        <begin position="589"/>
        <end position="610"/>
    </location>
</feature>
<evidence type="ECO:0000256" key="10">
    <source>
        <dbReference type="SAM" id="MobiDB-lite"/>
    </source>
</evidence>
<dbReference type="Gene3D" id="2.40.160.120">
    <property type="match status" value="1"/>
</dbReference>
<dbReference type="Pfam" id="PF01237">
    <property type="entry name" value="Oxysterol_BP"/>
    <property type="match status" value="1"/>
</dbReference>
<keyword evidence="4" id="KW-0963">Cytoplasm</keyword>
<dbReference type="InterPro" id="IPR037239">
    <property type="entry name" value="OSBP_sf"/>
</dbReference>
<evidence type="ECO:0000256" key="6">
    <source>
        <dbReference type="ARBA" id="ARBA00023055"/>
    </source>
</evidence>
<dbReference type="AlphaFoldDB" id="A0AA35NI89"/>
<feature type="compositionally biased region" description="Acidic residues" evidence="10">
    <location>
        <begin position="333"/>
        <end position="345"/>
    </location>
</feature>
<feature type="domain" description="PH" evidence="11">
    <location>
        <begin position="221"/>
        <end position="315"/>
    </location>
</feature>
<evidence type="ECO:0000256" key="9">
    <source>
        <dbReference type="SAM" id="Coils"/>
    </source>
</evidence>
<organism evidence="12 13">
    <name type="scientific">Saccharomyces mikatae IFO 1815</name>
    <dbReference type="NCBI Taxonomy" id="226126"/>
    <lineage>
        <taxon>Eukaryota</taxon>
        <taxon>Fungi</taxon>
        <taxon>Dikarya</taxon>
        <taxon>Ascomycota</taxon>
        <taxon>Saccharomycotina</taxon>
        <taxon>Saccharomycetes</taxon>
        <taxon>Saccharomycetales</taxon>
        <taxon>Saccharomycetaceae</taxon>
        <taxon>Saccharomyces</taxon>
    </lineage>
</organism>
<dbReference type="CDD" id="cd13289">
    <property type="entry name" value="PH_Osh3p_yeast"/>
    <property type="match status" value="1"/>
</dbReference>
<dbReference type="PROSITE" id="PS01013">
    <property type="entry name" value="OSBP"/>
    <property type="match status" value="1"/>
</dbReference>
<dbReference type="GO" id="GO:0005886">
    <property type="term" value="C:plasma membrane"/>
    <property type="evidence" value="ECO:0007669"/>
    <property type="project" value="TreeGrafter"/>
</dbReference>
<feature type="region of interest" description="Disordered" evidence="10">
    <location>
        <begin position="74"/>
        <end position="112"/>
    </location>
</feature>
<comment type="similarity">
    <text evidence="2 8">Belongs to the OSBP family.</text>
</comment>